<name>D1W2X1_9BACT</name>
<keyword evidence="1" id="KW-0732">Signal</keyword>
<evidence type="ECO:0000313" key="2">
    <source>
        <dbReference type="EMBL" id="EFA93110.1"/>
    </source>
</evidence>
<dbReference type="STRING" id="679190.HMPREF0650_2244"/>
<evidence type="ECO:0000256" key="1">
    <source>
        <dbReference type="SAM" id="SignalP"/>
    </source>
</evidence>
<dbReference type="PROSITE" id="PS51257">
    <property type="entry name" value="PROKAR_LIPOPROTEIN"/>
    <property type="match status" value="1"/>
</dbReference>
<dbReference type="Proteomes" id="UP000005283">
    <property type="component" value="Unassembled WGS sequence"/>
</dbReference>
<dbReference type="AlphaFoldDB" id="D1W2X1"/>
<sequence>MRCLKRIHKMKRKGIFLFLFLPLLLLSCGENQNQYSSVRCFVAINNQEHNDATLASAMNATSPGVFCLVQQTMKGGATYFSFKNNRGSQSMSIFNSRDQRTALTFGYNNGVIVGFGNLDYPPIFYAYDNQCPNCFDWLTIPRRNYPLTLSSSGIATCNNCHREYNMNTGGNIIKGSRAEKNYLTRYAASTSGPFGLLTIH</sequence>
<evidence type="ECO:0008006" key="4">
    <source>
        <dbReference type="Google" id="ProtNLM"/>
    </source>
</evidence>
<organism evidence="2 3">
    <name type="scientific">Hoylesella buccalis ATCC 35310</name>
    <dbReference type="NCBI Taxonomy" id="679190"/>
    <lineage>
        <taxon>Bacteria</taxon>
        <taxon>Pseudomonadati</taxon>
        <taxon>Bacteroidota</taxon>
        <taxon>Bacteroidia</taxon>
        <taxon>Bacteroidales</taxon>
        <taxon>Prevotellaceae</taxon>
        <taxon>Hoylesella</taxon>
    </lineage>
</organism>
<gene>
    <name evidence="2" type="ORF">HMPREF0650_2244</name>
</gene>
<dbReference type="EMBL" id="ADEG01000012">
    <property type="protein sequence ID" value="EFA93110.1"/>
    <property type="molecule type" value="Genomic_DNA"/>
</dbReference>
<reference evidence="2 3" key="1">
    <citation type="submission" date="2009-12" db="EMBL/GenBank/DDBJ databases">
        <title>Genome Sequence of Prevotella buccalis ATCC 35310.</title>
        <authorList>
            <person name="Durkin A.S."/>
            <person name="Madupu R."/>
            <person name="Torralba M."/>
            <person name="Methe B."/>
            <person name="Sutton G."/>
            <person name="Strausberg R.L."/>
            <person name="Nelson K.E."/>
        </authorList>
    </citation>
    <scope>NUCLEOTIDE SEQUENCE [LARGE SCALE GENOMIC DNA]</scope>
    <source>
        <strain evidence="2 3">ATCC 35310</strain>
    </source>
</reference>
<feature type="signal peptide" evidence="1">
    <location>
        <begin position="1"/>
        <end position="32"/>
    </location>
</feature>
<proteinExistence type="predicted"/>
<keyword evidence="3" id="KW-1185">Reference proteome</keyword>
<protein>
    <recommendedName>
        <fullName evidence="4">Lipoprotein</fullName>
    </recommendedName>
</protein>
<comment type="caution">
    <text evidence="2">The sequence shown here is derived from an EMBL/GenBank/DDBJ whole genome shotgun (WGS) entry which is preliminary data.</text>
</comment>
<evidence type="ECO:0000313" key="3">
    <source>
        <dbReference type="Proteomes" id="UP000005283"/>
    </source>
</evidence>
<feature type="chain" id="PRO_5003026723" description="Lipoprotein" evidence="1">
    <location>
        <begin position="33"/>
        <end position="200"/>
    </location>
</feature>
<accession>D1W2X1</accession>